<dbReference type="OrthoDB" id="360390at2759"/>
<keyword evidence="14" id="KW-1185">Reference proteome</keyword>
<dbReference type="EMBL" id="JH711800">
    <property type="protein sequence ID" value="EIW51507.1"/>
    <property type="molecule type" value="Genomic_DNA"/>
</dbReference>
<evidence type="ECO:0000256" key="3">
    <source>
        <dbReference type="ARBA" id="ARBA00022737"/>
    </source>
</evidence>
<evidence type="ECO:0000313" key="14">
    <source>
        <dbReference type="Proteomes" id="UP000054317"/>
    </source>
</evidence>
<sequence>MDVAMDEADSLEALSGVLECLTENPYDISLHAEHIRIARATNLDDQVESALEMMTAFWAAGESVWLPLIERRTSTGDLESPEDLRAILDLYTRAEQDYLSIPLLQKHLEFLVERYEHFAESESKPEGLGELFSPDWMNETLAKVADQGIGHLTKSHLLWDIRRDWEFERLQNASGEDRERLANLVEAMLLERLQQPHSSQYTSTYIPRTAYSSFTTNHKPHDQYESLLVQATKLRSRSVKGYQLRERLEASLEQASFSLEGYAYYLGVERRRKTPDMFVVKPLYERAIAEADKRRLSGEPGAEDALRAFWTGYVDFLRSQSVDDEQLLLTFRRGMRSVPASGELLARYMRFLERALDSEEAAVQISVVYEKAQSVAPLLSDVEQLVAAVLARAGFEKRSIEAGSSGEDYESLLQILVDGISKVRKASKTGDPRLRLEKYLSAVAQCLDVDDLHANAVVMWEDTAKHYKTSYLAWTSYTDVLIKEHMYDDVRKVFRDVSAKHLDWPEAIWDAWVSFEQLHGTVEELENALAHVERAQTQVNARRAKEAEKAQLAAAQLIAETQASTVLAAQAPVSVKTESAPETIAMDVDPSAATGSHSKRKADDEDSAESSKRPRMALTEKHTEEQPAKLKRDRENSTVFVGDLPAGVEDEELRALFKDCGVIREVKITQLPNSLVATVEFLERDSVPAALTKDKKRVRGKEIAVHLAWRSTLYVTNFPEDADDTFIRTLFGKYGEIFDVRWPSKKFKSTRRFCYVQYTSPTSAENALELNGTDMEEGRRLSVYISNPERRKERTDSDANEREIYIAGLSKLVTKEDLETLFKTYGNVKDVRMILDDKGKSKGFAFIEFTTEPEARAALAANNHELKKRRMAVTLADSRVKPKNKAPGYREEVRNRSVRVKNLPPNTQEGLLQQALEKHAKIKRVEVFADINEAELELESPAEAGKLLLRQDPIEFNGNTLQIVAENTTGPPTSCPIAPPSGTSGFFVPRNAVSRPRAGLGSKQRGFGTGQAGGSRPGAPAAGGSASSANSGGGAKGQDDFRKMLLSGK</sequence>
<dbReference type="PANTHER" id="PTHR48027">
    <property type="entry name" value="HETEROGENEOUS NUCLEAR RIBONUCLEOPROTEIN 87F-RELATED"/>
    <property type="match status" value="1"/>
</dbReference>
<evidence type="ECO:0000313" key="13">
    <source>
        <dbReference type="EMBL" id="EIW51507.1"/>
    </source>
</evidence>
<dbReference type="Gene3D" id="3.30.70.330">
    <property type="match status" value="4"/>
</dbReference>
<gene>
    <name evidence="13" type="ORF">TRAVEDRAFT_25008</name>
</gene>
<dbReference type="SMART" id="SM00360">
    <property type="entry name" value="RRM"/>
    <property type="match status" value="4"/>
</dbReference>
<dbReference type="Pfam" id="PF00076">
    <property type="entry name" value="RRM_1"/>
    <property type="match status" value="3"/>
</dbReference>
<keyword evidence="3" id="KW-0677">Repeat</keyword>
<evidence type="ECO:0000256" key="9">
    <source>
        <dbReference type="PROSITE-ProRule" id="PRU00176"/>
    </source>
</evidence>
<dbReference type="InterPro" id="IPR034397">
    <property type="entry name" value="Prp24_RRM1"/>
</dbReference>
<dbReference type="Proteomes" id="UP000054317">
    <property type="component" value="Unassembled WGS sequence"/>
</dbReference>
<dbReference type="InterPro" id="IPR035979">
    <property type="entry name" value="RBD_domain_sf"/>
</dbReference>
<keyword evidence="2" id="KW-0507">mRNA processing</keyword>
<feature type="region of interest" description="Disordered" evidence="11">
    <location>
        <begin position="573"/>
        <end position="636"/>
    </location>
</feature>
<reference evidence="14" key="1">
    <citation type="journal article" date="2012" name="Science">
        <title>The Paleozoic origin of enzymatic lignin decomposition reconstructed from 31 fungal genomes.</title>
        <authorList>
            <person name="Floudas D."/>
            <person name="Binder M."/>
            <person name="Riley R."/>
            <person name="Barry K."/>
            <person name="Blanchette R.A."/>
            <person name="Henrissat B."/>
            <person name="Martinez A.T."/>
            <person name="Otillar R."/>
            <person name="Spatafora J.W."/>
            <person name="Yadav J.S."/>
            <person name="Aerts A."/>
            <person name="Benoit I."/>
            <person name="Boyd A."/>
            <person name="Carlson A."/>
            <person name="Copeland A."/>
            <person name="Coutinho P.M."/>
            <person name="de Vries R.P."/>
            <person name="Ferreira P."/>
            <person name="Findley K."/>
            <person name="Foster B."/>
            <person name="Gaskell J."/>
            <person name="Glotzer D."/>
            <person name="Gorecki P."/>
            <person name="Heitman J."/>
            <person name="Hesse C."/>
            <person name="Hori C."/>
            <person name="Igarashi K."/>
            <person name="Jurgens J.A."/>
            <person name="Kallen N."/>
            <person name="Kersten P."/>
            <person name="Kohler A."/>
            <person name="Kuees U."/>
            <person name="Kumar T.K.A."/>
            <person name="Kuo A."/>
            <person name="LaButti K."/>
            <person name="Larrondo L.F."/>
            <person name="Lindquist E."/>
            <person name="Ling A."/>
            <person name="Lombard V."/>
            <person name="Lucas S."/>
            <person name="Lundell T."/>
            <person name="Martin R."/>
            <person name="McLaughlin D.J."/>
            <person name="Morgenstern I."/>
            <person name="Morin E."/>
            <person name="Murat C."/>
            <person name="Nagy L.G."/>
            <person name="Nolan M."/>
            <person name="Ohm R.A."/>
            <person name="Patyshakuliyeva A."/>
            <person name="Rokas A."/>
            <person name="Ruiz-Duenas F.J."/>
            <person name="Sabat G."/>
            <person name="Salamov A."/>
            <person name="Samejima M."/>
            <person name="Schmutz J."/>
            <person name="Slot J.C."/>
            <person name="St John F."/>
            <person name="Stenlid J."/>
            <person name="Sun H."/>
            <person name="Sun S."/>
            <person name="Syed K."/>
            <person name="Tsang A."/>
            <person name="Wiebenga A."/>
            <person name="Young D."/>
            <person name="Pisabarro A."/>
            <person name="Eastwood D.C."/>
            <person name="Martin F."/>
            <person name="Cullen D."/>
            <person name="Grigoriev I.V."/>
            <person name="Hibbett D.S."/>
        </authorList>
    </citation>
    <scope>NUCLEOTIDE SEQUENCE [LARGE SCALE GENOMIC DNA]</scope>
    <source>
        <strain evidence="14">FP-101664</strain>
    </source>
</reference>
<accession>R7S7C7</accession>
<feature type="domain" description="RRM" evidence="12">
    <location>
        <begin position="802"/>
        <end position="878"/>
    </location>
</feature>
<dbReference type="AlphaFoldDB" id="R7S7C7"/>
<dbReference type="KEGG" id="tvs:TRAVEDRAFT_25008"/>
<evidence type="ECO:0000259" key="12">
    <source>
        <dbReference type="PROSITE" id="PS50102"/>
    </source>
</evidence>
<dbReference type="InterPro" id="IPR012677">
    <property type="entry name" value="Nucleotide-bd_a/b_plait_sf"/>
</dbReference>
<dbReference type="CDD" id="cd00590">
    <property type="entry name" value="RRM_SF"/>
    <property type="match status" value="1"/>
</dbReference>
<dbReference type="Gene3D" id="1.25.40.10">
    <property type="entry name" value="Tetratricopeptide repeat domain"/>
    <property type="match status" value="2"/>
</dbReference>
<dbReference type="SUPFAM" id="SSF54928">
    <property type="entry name" value="RNA-binding domain, RBD"/>
    <property type="match status" value="3"/>
</dbReference>
<keyword evidence="4 9" id="KW-0694">RNA-binding</keyword>
<feature type="domain" description="RRM" evidence="12">
    <location>
        <begin position="637"/>
        <end position="710"/>
    </location>
</feature>
<feature type="region of interest" description="Disordered" evidence="11">
    <location>
        <begin position="996"/>
        <end position="1049"/>
    </location>
</feature>
<dbReference type="RefSeq" id="XP_008045548.1">
    <property type="nucleotide sequence ID" value="XM_008047357.1"/>
</dbReference>
<dbReference type="PROSITE" id="PS50102">
    <property type="entry name" value="RRM"/>
    <property type="match status" value="3"/>
</dbReference>
<dbReference type="GO" id="GO:0008380">
    <property type="term" value="P:RNA splicing"/>
    <property type="evidence" value="ECO:0007669"/>
    <property type="project" value="UniProtKB-KW"/>
</dbReference>
<keyword evidence="5" id="KW-0508">mRNA splicing</keyword>
<dbReference type="GO" id="GO:0006397">
    <property type="term" value="P:mRNA processing"/>
    <property type="evidence" value="ECO:0007669"/>
    <property type="project" value="UniProtKB-KW"/>
</dbReference>
<dbReference type="InterPro" id="IPR000504">
    <property type="entry name" value="RRM_dom"/>
</dbReference>
<evidence type="ECO:0000256" key="1">
    <source>
        <dbReference type="ARBA" id="ARBA00004123"/>
    </source>
</evidence>
<evidence type="ECO:0000256" key="8">
    <source>
        <dbReference type="ARBA" id="ARBA00093627"/>
    </source>
</evidence>
<feature type="compositionally biased region" description="Low complexity" evidence="11">
    <location>
        <begin position="1017"/>
        <end position="1030"/>
    </location>
</feature>
<organism evidence="13 14">
    <name type="scientific">Trametes versicolor (strain FP-101664)</name>
    <name type="common">White-rot fungus</name>
    <name type="synonym">Coriolus versicolor</name>
    <dbReference type="NCBI Taxonomy" id="717944"/>
    <lineage>
        <taxon>Eukaryota</taxon>
        <taxon>Fungi</taxon>
        <taxon>Dikarya</taxon>
        <taxon>Basidiomycota</taxon>
        <taxon>Agaricomycotina</taxon>
        <taxon>Agaricomycetes</taxon>
        <taxon>Polyporales</taxon>
        <taxon>Polyporaceae</taxon>
        <taxon>Trametes</taxon>
    </lineage>
</organism>
<evidence type="ECO:0000256" key="6">
    <source>
        <dbReference type="ARBA" id="ARBA00023242"/>
    </source>
</evidence>
<feature type="coiled-coil region" evidence="10">
    <location>
        <begin position="515"/>
        <end position="542"/>
    </location>
</feature>
<dbReference type="GO" id="GO:0005688">
    <property type="term" value="C:U6 snRNP"/>
    <property type="evidence" value="ECO:0007669"/>
    <property type="project" value="UniProtKB-ARBA"/>
</dbReference>
<feature type="compositionally biased region" description="Gly residues" evidence="11">
    <location>
        <begin position="1007"/>
        <end position="1016"/>
    </location>
</feature>
<feature type="domain" description="RRM" evidence="12">
    <location>
        <begin position="711"/>
        <end position="788"/>
    </location>
</feature>
<keyword evidence="10" id="KW-0175">Coiled coil</keyword>
<dbReference type="FunFam" id="3.30.70.330:FF:000365">
    <property type="entry name" value="U4/U6 snRNA-associated-splicing factor PRP24"/>
    <property type="match status" value="1"/>
</dbReference>
<comment type="function">
    <text evidence="7">Functions as a recycling factor of the spliceosome, a machinery that forms on each precursor-messenger RNA (pre-mRNA) and catalyzes the removal of introns. Chaperones the re-annealing of U4 and U6 snRNAs (small nuclear RNAs) released from previous rounds of splicing, an initial step in reforming the U4/U6-U5 tri-snRNP (small nuclear ribonucleoprotein) that can reassemble into another spliceosome complex; this step involves binding U6 and facilitating the unwinding of the U6 internal stem loop, followed by base-pairing of U6 to U4.</text>
</comment>
<dbReference type="InterPro" id="IPR052462">
    <property type="entry name" value="SLIRP/GR-RBP-like"/>
</dbReference>
<evidence type="ECO:0000256" key="2">
    <source>
        <dbReference type="ARBA" id="ARBA00022664"/>
    </source>
</evidence>
<evidence type="ECO:0000256" key="5">
    <source>
        <dbReference type="ARBA" id="ARBA00023187"/>
    </source>
</evidence>
<evidence type="ECO:0000256" key="11">
    <source>
        <dbReference type="SAM" id="MobiDB-lite"/>
    </source>
</evidence>
<protein>
    <recommendedName>
        <fullName evidence="8">U4/U6 snRNA-associated-splicing factor PRP24</fullName>
    </recommendedName>
</protein>
<dbReference type="OMA" id="LWARYIL"/>
<name>R7S7C7_TRAVS</name>
<dbReference type="GO" id="GO:0003723">
    <property type="term" value="F:RNA binding"/>
    <property type="evidence" value="ECO:0007669"/>
    <property type="project" value="UniProtKB-UniRule"/>
</dbReference>
<dbReference type="InterPro" id="IPR011990">
    <property type="entry name" value="TPR-like_helical_dom_sf"/>
</dbReference>
<dbReference type="SUPFAM" id="SSF48452">
    <property type="entry name" value="TPR-like"/>
    <property type="match status" value="1"/>
</dbReference>
<dbReference type="GeneID" id="19412446"/>
<proteinExistence type="predicted"/>
<keyword evidence="6" id="KW-0539">Nucleus</keyword>
<feature type="compositionally biased region" description="Basic and acidic residues" evidence="11">
    <location>
        <begin position="618"/>
        <end position="636"/>
    </location>
</feature>
<evidence type="ECO:0000256" key="7">
    <source>
        <dbReference type="ARBA" id="ARBA00093374"/>
    </source>
</evidence>
<dbReference type="CDD" id="cd12296">
    <property type="entry name" value="RRM1_Prp24"/>
    <property type="match status" value="1"/>
</dbReference>
<evidence type="ECO:0000256" key="4">
    <source>
        <dbReference type="ARBA" id="ARBA00022884"/>
    </source>
</evidence>
<comment type="subcellular location">
    <subcellularLocation>
        <location evidence="1">Nucleus</location>
    </subcellularLocation>
</comment>
<evidence type="ECO:0000256" key="10">
    <source>
        <dbReference type="SAM" id="Coils"/>
    </source>
</evidence>